<dbReference type="InterPro" id="IPR042112">
    <property type="entry name" value="P_AcTrfase_dom2"/>
</dbReference>
<dbReference type="SUPFAM" id="SSF53223">
    <property type="entry name" value="Aminoacid dehydrogenase-like, N-terminal domain"/>
    <property type="match status" value="1"/>
</dbReference>
<dbReference type="Gene3D" id="3.40.50.10380">
    <property type="entry name" value="Malic enzyme, N-terminal domain"/>
    <property type="match status" value="1"/>
</dbReference>
<keyword evidence="4" id="KW-0511">Multifunctional enzyme</keyword>
<dbReference type="InterPro" id="IPR012302">
    <property type="entry name" value="Malic_NAD-bd"/>
</dbReference>
<feature type="region of interest" description="Disordered" evidence="5">
    <location>
        <begin position="1"/>
        <end position="27"/>
    </location>
</feature>
<dbReference type="PANTHER" id="PTHR43237">
    <property type="entry name" value="NADP-DEPENDENT MALIC ENZYME"/>
    <property type="match status" value="1"/>
</dbReference>
<evidence type="ECO:0000259" key="7">
    <source>
        <dbReference type="SMART" id="SM01274"/>
    </source>
</evidence>
<dbReference type="InterPro" id="IPR036291">
    <property type="entry name" value="NAD(P)-bd_dom_sf"/>
</dbReference>
<dbReference type="InterPro" id="IPR037062">
    <property type="entry name" value="Malic_N_dom_sf"/>
</dbReference>
<comment type="similarity">
    <text evidence="1">In the N-terminal section; belongs to the malic enzymes family.</text>
</comment>
<dbReference type="Gene3D" id="3.40.50.720">
    <property type="entry name" value="NAD(P)-binding Rossmann-like Domain"/>
    <property type="match status" value="1"/>
</dbReference>
<evidence type="ECO:0000259" key="6">
    <source>
        <dbReference type="SMART" id="SM00919"/>
    </source>
</evidence>
<sequence>MSLDDDAREYHREEPPGKIEISTTKSTSTQRDLSLAYSPGVAAPCRDIAEDPEYAYEYTAKGNLVGVVSDGSAVLGLGDIGVQASKPVMEGKGVLFKRFADIDVFDVEIEPEDVDEFVNIVSAMEPTFGGINLEDIKAPECFEIESRLRDEMDIPVFHDDQHGTAIISGAALLNALDVVDKEMDEVRVTFAGAGAAATATARFYLSLGVRPNNIVMCDIDGVLTDERREAGELNAQNSEFARDVEADTLAEAMEGADVFVGLSAGGIVSREMVASMAEDPILFAMANPDPEIGYEAAKEARDDTVVMATGRSDYPNQVNNVLGFPFIFRGALDARATEINEEMKVAAAEALAELARKDVPDAVVKAYGDQPLQFGPEYVIPKPLDTRVLFDVSAAVARAAMESGVARQEIDLDTYRERLEARVGKSLEMLRVVLNKAQSDPKRVVLAEGDHEKMIRAAARMRTEGIAEPLLIGDRDRIESVVAERGLDFAPDVVDPSADAMDEYADRLYRKRRRKGLTRREAAELVSTDPDYLASVMVDAGDADAMLTGLTHHYPPALRPPLQVIGTKPDANYAAGVYMLAFPDRVVFCADATVNRDPSADVLAEVAQHTADLARRFNVDPRVAFLSYSDFGSVDNEGTRKPRDAARMLRSANVDFPVDGEMQADTAVVEDILTGTYEFSELDRPANVLVFPNLEAGNVAYKLLQRLGDAEAVGPMLVGMDEPVHVIQRGDEVKDIVNLAAVAVVDAQEE</sequence>
<dbReference type="Pfam" id="PF03949">
    <property type="entry name" value="Malic_M"/>
    <property type="match status" value="1"/>
</dbReference>
<dbReference type="Pfam" id="PF00390">
    <property type="entry name" value="malic"/>
    <property type="match status" value="1"/>
</dbReference>
<dbReference type="EMBL" id="JAMQOP010000004">
    <property type="protein sequence ID" value="MDS0300698.1"/>
    <property type="molecule type" value="Genomic_DNA"/>
</dbReference>
<dbReference type="InterPro" id="IPR012301">
    <property type="entry name" value="Malic_N_dom"/>
</dbReference>
<dbReference type="SUPFAM" id="SSF51735">
    <property type="entry name" value="NAD(P)-binding Rossmann-fold domains"/>
    <property type="match status" value="1"/>
</dbReference>
<evidence type="ECO:0000256" key="2">
    <source>
        <dbReference type="ARBA" id="ARBA00008756"/>
    </source>
</evidence>
<organism evidence="8 9">
    <name type="scientific">Halogeometricum salsisoli</name>
    <dbReference type="NCBI Taxonomy" id="2950536"/>
    <lineage>
        <taxon>Archaea</taxon>
        <taxon>Methanobacteriati</taxon>
        <taxon>Methanobacteriota</taxon>
        <taxon>Stenosarchaea group</taxon>
        <taxon>Halobacteria</taxon>
        <taxon>Halobacteriales</taxon>
        <taxon>Haloferacaceae</taxon>
        <taxon>Halogeometricum</taxon>
    </lineage>
</organism>
<dbReference type="PIRSF" id="PIRSF036684">
    <property type="entry name" value="ME_PTA"/>
    <property type="match status" value="1"/>
</dbReference>
<comment type="caution">
    <text evidence="8">The sequence shown here is derived from an EMBL/GenBank/DDBJ whole genome shotgun (WGS) entry which is preliminary data.</text>
</comment>
<evidence type="ECO:0000256" key="4">
    <source>
        <dbReference type="ARBA" id="ARBA00023268"/>
    </source>
</evidence>
<dbReference type="Proteomes" id="UP001257060">
    <property type="component" value="Unassembled WGS sequence"/>
</dbReference>
<protein>
    <submittedName>
        <fullName evidence="8">NADP-dependent malic enzyme</fullName>
    </submittedName>
</protein>
<proteinExistence type="inferred from homology"/>
<dbReference type="SMART" id="SM01274">
    <property type="entry name" value="malic"/>
    <property type="match status" value="1"/>
</dbReference>
<dbReference type="CDD" id="cd05311">
    <property type="entry name" value="NAD_bind_2_malic_enz"/>
    <property type="match status" value="1"/>
</dbReference>
<accession>A0ABU2GKV2</accession>
<keyword evidence="9" id="KW-1185">Reference proteome</keyword>
<gene>
    <name evidence="8" type="ORF">NDI76_18270</name>
</gene>
<dbReference type="Gene3D" id="3.40.50.10750">
    <property type="entry name" value="Isocitrate/Isopropylmalate dehydrogenase-like"/>
    <property type="match status" value="1"/>
</dbReference>
<dbReference type="InterPro" id="IPR045213">
    <property type="entry name" value="Malic_NAD-bd_bact_type"/>
</dbReference>
<reference evidence="8 9" key="1">
    <citation type="submission" date="2022-06" db="EMBL/GenBank/DDBJ databases">
        <title>Halogeometricum sp. a new haloarchaeum isolate from saline soil.</title>
        <authorList>
            <person name="Strakova D."/>
            <person name="Galisteo C."/>
            <person name="Sanchez-Porro C."/>
            <person name="Ventosa A."/>
        </authorList>
    </citation>
    <scope>NUCLEOTIDE SEQUENCE [LARGE SCALE GENOMIC DNA]</scope>
    <source>
        <strain evidence="8 9">S1BR25-6</strain>
    </source>
</reference>
<dbReference type="InterPro" id="IPR002505">
    <property type="entry name" value="PTA_PTB"/>
</dbReference>
<feature type="domain" description="Malic enzyme N-terminal" evidence="7">
    <location>
        <begin position="16"/>
        <end position="149"/>
    </location>
</feature>
<dbReference type="InterPro" id="IPR042113">
    <property type="entry name" value="P_AcTrfase_dom1"/>
</dbReference>
<evidence type="ECO:0000256" key="1">
    <source>
        <dbReference type="ARBA" id="ARBA00007686"/>
    </source>
</evidence>
<dbReference type="RefSeq" id="WP_310925612.1">
    <property type="nucleotide sequence ID" value="NZ_JAMQOP010000004.1"/>
</dbReference>
<dbReference type="SUPFAM" id="SSF53659">
    <property type="entry name" value="Isocitrate/Isopropylmalate dehydrogenase-like"/>
    <property type="match status" value="1"/>
</dbReference>
<evidence type="ECO:0000256" key="5">
    <source>
        <dbReference type="SAM" id="MobiDB-lite"/>
    </source>
</evidence>
<name>A0ABU2GKV2_9EURY</name>
<dbReference type="SMART" id="SM00919">
    <property type="entry name" value="Malic_M"/>
    <property type="match status" value="1"/>
</dbReference>
<keyword evidence="3" id="KW-0560">Oxidoreductase</keyword>
<evidence type="ECO:0000313" key="8">
    <source>
        <dbReference type="EMBL" id="MDS0300698.1"/>
    </source>
</evidence>
<dbReference type="PANTHER" id="PTHR43237:SF4">
    <property type="entry name" value="NADP-DEPENDENT MALIC ENZYME"/>
    <property type="match status" value="1"/>
</dbReference>
<dbReference type="InterPro" id="IPR012188">
    <property type="entry name" value="ME_PTA"/>
</dbReference>
<feature type="domain" description="Malic enzyme NAD-binding" evidence="6">
    <location>
        <begin position="161"/>
        <end position="401"/>
    </location>
</feature>
<dbReference type="InterPro" id="IPR046346">
    <property type="entry name" value="Aminoacid_DH-like_N_sf"/>
</dbReference>
<dbReference type="Gene3D" id="3.40.50.10950">
    <property type="match status" value="1"/>
</dbReference>
<comment type="similarity">
    <text evidence="2">In the C-terminal section; belongs to the phosphate acetyltransferase and butyryltransferase family.</text>
</comment>
<evidence type="ECO:0000313" key="9">
    <source>
        <dbReference type="Proteomes" id="UP001257060"/>
    </source>
</evidence>
<evidence type="ECO:0000256" key="3">
    <source>
        <dbReference type="ARBA" id="ARBA00023002"/>
    </source>
</evidence>
<dbReference type="InterPro" id="IPR051674">
    <property type="entry name" value="Malate_Decarboxylase"/>
</dbReference>
<feature type="compositionally biased region" description="Basic and acidic residues" evidence="5">
    <location>
        <begin position="8"/>
        <end position="17"/>
    </location>
</feature>
<dbReference type="Pfam" id="PF01515">
    <property type="entry name" value="PTA_PTB"/>
    <property type="match status" value="1"/>
</dbReference>